<gene>
    <name evidence="9" type="ORF">GCM10007857_50480</name>
</gene>
<reference evidence="10" key="1">
    <citation type="journal article" date="2019" name="Int. J. Syst. Evol. Microbiol.">
        <title>The Global Catalogue of Microorganisms (GCM) 10K type strain sequencing project: providing services to taxonomists for standard genome sequencing and annotation.</title>
        <authorList>
            <consortium name="The Broad Institute Genomics Platform"/>
            <consortium name="The Broad Institute Genome Sequencing Center for Infectious Disease"/>
            <person name="Wu L."/>
            <person name="Ma J."/>
        </authorList>
    </citation>
    <scope>NUCLEOTIDE SEQUENCE [LARGE SCALE GENOMIC DNA]</scope>
    <source>
        <strain evidence="10">NBRC 102520</strain>
    </source>
</reference>
<dbReference type="Proteomes" id="UP001156905">
    <property type="component" value="Unassembled WGS sequence"/>
</dbReference>
<evidence type="ECO:0000256" key="1">
    <source>
        <dbReference type="ARBA" id="ARBA00004651"/>
    </source>
</evidence>
<feature type="transmembrane region" description="Helical" evidence="7">
    <location>
        <begin position="125"/>
        <end position="150"/>
    </location>
</feature>
<evidence type="ECO:0000313" key="10">
    <source>
        <dbReference type="Proteomes" id="UP001156905"/>
    </source>
</evidence>
<keyword evidence="6 7" id="KW-0472">Membrane</keyword>
<dbReference type="InterPro" id="IPR000515">
    <property type="entry name" value="MetI-like"/>
</dbReference>
<protein>
    <submittedName>
        <fullName evidence="9">Peptide ABC transporter permease</fullName>
    </submittedName>
</protein>
<name>A0ABQ6B4F8_9BRAD</name>
<evidence type="ECO:0000256" key="4">
    <source>
        <dbReference type="ARBA" id="ARBA00022692"/>
    </source>
</evidence>
<dbReference type="Gene3D" id="1.10.3720.10">
    <property type="entry name" value="MetI-like"/>
    <property type="match status" value="1"/>
</dbReference>
<evidence type="ECO:0000256" key="6">
    <source>
        <dbReference type="ARBA" id="ARBA00023136"/>
    </source>
</evidence>
<keyword evidence="5 7" id="KW-1133">Transmembrane helix</keyword>
<comment type="subcellular location">
    <subcellularLocation>
        <location evidence="1 7">Cell membrane</location>
        <topology evidence="1 7">Multi-pass membrane protein</topology>
    </subcellularLocation>
</comment>
<feature type="transmembrane region" description="Helical" evidence="7">
    <location>
        <begin position="16"/>
        <end position="37"/>
    </location>
</feature>
<dbReference type="PROSITE" id="PS50928">
    <property type="entry name" value="ABC_TM1"/>
    <property type="match status" value="1"/>
</dbReference>
<dbReference type="PANTHER" id="PTHR43386">
    <property type="entry name" value="OLIGOPEPTIDE TRANSPORT SYSTEM PERMEASE PROTEIN APPC"/>
    <property type="match status" value="1"/>
</dbReference>
<keyword evidence="10" id="KW-1185">Reference proteome</keyword>
<feature type="domain" description="ABC transmembrane type-1" evidence="8">
    <location>
        <begin position="77"/>
        <end position="265"/>
    </location>
</feature>
<proteinExistence type="inferred from homology"/>
<dbReference type="PANTHER" id="PTHR43386:SF25">
    <property type="entry name" value="PEPTIDE ABC TRANSPORTER PERMEASE PROTEIN"/>
    <property type="match status" value="1"/>
</dbReference>
<sequence>MLGFGLFLRRLFRRRIVLIGALILLVLIVVALAAPWISPFDPNAVRVARRLRPPSAVNWFGTDEYGRDVLSRIIYGSRASLGIGASVVMMSVACGTLLGILAGYFRRLDGPIMRVIDAFMALPDILLAIFLVAVLGASATNVVLALAIVYTPRVARVVRASTLVVRELPFVEAARALGVSTWRIMSVHVLLNVTSPVLVQATFIFAYAVLAEAGLSFLGAGVPQEVPTWGTMIAASQSFSDQAIWLVVFPGLAIVLAALSLQLVGDGLRDMLDPKLRKSL</sequence>
<evidence type="ECO:0000256" key="3">
    <source>
        <dbReference type="ARBA" id="ARBA00022475"/>
    </source>
</evidence>
<dbReference type="Pfam" id="PF00528">
    <property type="entry name" value="BPD_transp_1"/>
    <property type="match status" value="1"/>
</dbReference>
<feature type="transmembrane region" description="Helical" evidence="7">
    <location>
        <begin position="243"/>
        <end position="265"/>
    </location>
</feature>
<keyword evidence="3" id="KW-1003">Cell membrane</keyword>
<dbReference type="Pfam" id="PF12911">
    <property type="entry name" value="OppC_N"/>
    <property type="match status" value="1"/>
</dbReference>
<evidence type="ECO:0000256" key="7">
    <source>
        <dbReference type="RuleBase" id="RU363032"/>
    </source>
</evidence>
<comment type="caution">
    <text evidence="9">The sequence shown here is derived from an EMBL/GenBank/DDBJ whole genome shotgun (WGS) entry which is preliminary data.</text>
</comment>
<dbReference type="CDD" id="cd06261">
    <property type="entry name" value="TM_PBP2"/>
    <property type="match status" value="1"/>
</dbReference>
<feature type="transmembrane region" description="Helical" evidence="7">
    <location>
        <begin position="203"/>
        <end position="223"/>
    </location>
</feature>
<comment type="similarity">
    <text evidence="7">Belongs to the binding-protein-dependent transport system permease family.</text>
</comment>
<accession>A0ABQ6B4F8</accession>
<dbReference type="RefSeq" id="WP_284269712.1">
    <property type="nucleotide sequence ID" value="NZ_BSOW01000018.1"/>
</dbReference>
<dbReference type="InterPro" id="IPR035906">
    <property type="entry name" value="MetI-like_sf"/>
</dbReference>
<organism evidence="9 10">
    <name type="scientific">Bradyrhizobium iriomotense</name>
    <dbReference type="NCBI Taxonomy" id="441950"/>
    <lineage>
        <taxon>Bacteria</taxon>
        <taxon>Pseudomonadati</taxon>
        <taxon>Pseudomonadota</taxon>
        <taxon>Alphaproteobacteria</taxon>
        <taxon>Hyphomicrobiales</taxon>
        <taxon>Nitrobacteraceae</taxon>
        <taxon>Bradyrhizobium</taxon>
    </lineage>
</organism>
<feature type="transmembrane region" description="Helical" evidence="7">
    <location>
        <begin position="81"/>
        <end position="105"/>
    </location>
</feature>
<dbReference type="InterPro" id="IPR025966">
    <property type="entry name" value="OppC_N"/>
</dbReference>
<keyword evidence="2 7" id="KW-0813">Transport</keyword>
<evidence type="ECO:0000313" key="9">
    <source>
        <dbReference type="EMBL" id="GLR88336.1"/>
    </source>
</evidence>
<keyword evidence="4 7" id="KW-0812">Transmembrane</keyword>
<dbReference type="EMBL" id="BSOW01000018">
    <property type="protein sequence ID" value="GLR88336.1"/>
    <property type="molecule type" value="Genomic_DNA"/>
</dbReference>
<evidence type="ECO:0000259" key="8">
    <source>
        <dbReference type="PROSITE" id="PS50928"/>
    </source>
</evidence>
<evidence type="ECO:0000256" key="2">
    <source>
        <dbReference type="ARBA" id="ARBA00022448"/>
    </source>
</evidence>
<dbReference type="InterPro" id="IPR050366">
    <property type="entry name" value="BP-dependent_transpt_permease"/>
</dbReference>
<evidence type="ECO:0000256" key="5">
    <source>
        <dbReference type="ARBA" id="ARBA00022989"/>
    </source>
</evidence>
<dbReference type="SUPFAM" id="SSF161098">
    <property type="entry name" value="MetI-like"/>
    <property type="match status" value="1"/>
</dbReference>